<feature type="binding site" evidence="10">
    <location>
        <position position="34"/>
    </location>
    <ligand>
        <name>NAD(+)</name>
        <dbReference type="ChEBI" id="CHEBI:57540"/>
    </ligand>
</feature>
<dbReference type="Gene3D" id="1.20.5.100">
    <property type="entry name" value="Cytochrome c1, transmembrane anchor, C-terminal"/>
    <property type="match status" value="1"/>
</dbReference>
<dbReference type="GO" id="GO:0051287">
    <property type="term" value="F:NAD binding"/>
    <property type="evidence" value="ECO:0007669"/>
    <property type="project" value="InterPro"/>
</dbReference>
<keyword evidence="4 7" id="KW-0560">Oxidoreductase</keyword>
<feature type="binding site" evidence="10">
    <location>
        <position position="126"/>
    </location>
    <ligand>
        <name>NAD(+)</name>
        <dbReference type="ChEBI" id="CHEBI:57540"/>
    </ligand>
</feature>
<dbReference type="NCBIfam" id="TIGR03026">
    <property type="entry name" value="NDP-sugDHase"/>
    <property type="match status" value="1"/>
</dbReference>
<evidence type="ECO:0000256" key="3">
    <source>
        <dbReference type="ARBA" id="ARBA00012954"/>
    </source>
</evidence>
<evidence type="ECO:0000256" key="8">
    <source>
        <dbReference type="PIRSR" id="PIRSR500134-1"/>
    </source>
</evidence>
<dbReference type="InterPro" id="IPR008927">
    <property type="entry name" value="6-PGluconate_DH-like_C_sf"/>
</dbReference>
<evidence type="ECO:0000313" key="13">
    <source>
        <dbReference type="Proteomes" id="UP000680839"/>
    </source>
</evidence>
<feature type="active site" description="Nucleophile" evidence="8">
    <location>
        <position position="272"/>
    </location>
</feature>
<dbReference type="GO" id="GO:0003979">
    <property type="term" value="F:UDP-glucose 6-dehydrogenase activity"/>
    <property type="evidence" value="ECO:0007669"/>
    <property type="project" value="UniProtKB-EC"/>
</dbReference>
<evidence type="ECO:0000256" key="1">
    <source>
        <dbReference type="ARBA" id="ARBA00004701"/>
    </source>
</evidence>
<dbReference type="InterPro" id="IPR036291">
    <property type="entry name" value="NAD(P)-bd_dom_sf"/>
</dbReference>
<reference evidence="12" key="1">
    <citation type="submission" date="2021-06" db="EMBL/GenBank/DDBJ databases">
        <title>Bradyrhizobium sp. S2-20-1 Genome sequencing.</title>
        <authorList>
            <person name="Jin L."/>
        </authorList>
    </citation>
    <scope>NUCLEOTIDE SEQUENCE</scope>
    <source>
        <strain evidence="12">S2-20-1</strain>
    </source>
</reference>
<name>A0A975NGY2_9BRAD</name>
<evidence type="ECO:0000256" key="4">
    <source>
        <dbReference type="ARBA" id="ARBA00023002"/>
    </source>
</evidence>
<evidence type="ECO:0000256" key="7">
    <source>
        <dbReference type="PIRNR" id="PIRNR000124"/>
    </source>
</evidence>
<feature type="binding site" evidence="9">
    <location>
        <position position="215"/>
    </location>
    <ligand>
        <name>substrate</name>
    </ligand>
</feature>
<feature type="binding site" evidence="10">
    <location>
        <position position="39"/>
    </location>
    <ligand>
        <name>NAD(+)</name>
        <dbReference type="ChEBI" id="CHEBI:57540"/>
    </ligand>
</feature>
<dbReference type="InterPro" id="IPR036220">
    <property type="entry name" value="UDP-Glc/GDP-Man_DH_C_sf"/>
</dbReference>
<feature type="binding site" evidence="9">
    <location>
        <begin position="261"/>
        <end position="265"/>
    </location>
    <ligand>
        <name>substrate</name>
    </ligand>
</feature>
<dbReference type="SUPFAM" id="SSF48179">
    <property type="entry name" value="6-phosphogluconate dehydrogenase C-terminal domain-like"/>
    <property type="match status" value="1"/>
</dbReference>
<dbReference type="InterPro" id="IPR014026">
    <property type="entry name" value="UDP-Glc/GDP-Man_DH_dimer"/>
</dbReference>
<sequence length="417" mass="45680">MNSIETVSVCGLGKLGSCIAATLAARGFEVVGVDIDREKVDKINEGLAPLDEPLLAETIRAGHSRLRATLDPRETVATDATFFIPPSPSLPDGSFSNEFLLRAMQPVARAMKDAGKKNHLFVCSSTTTPGAIDTVLIPMLERELGGVCGRDFSVCYNPEFIALGDVVNGLLEPDLVLIGESDPRSGAALEQLYKKYNHNSPRIARMSIISAELTKISLNSYITMKISFTNQLRLIAARHPKADIHVILDALGNDSRIGKKYLRAGLSYGGPCFPRDNRLLAYTARQVGLEAPLAEASDRVNERTKQELVEKVQQMVKPGDLVAVLGVTYKPNTYITEEAAGLFLAQQLKRRGYRVLIHDFAATPANSPSLHEFELISSWEEFKNNPGVSLAVICCPWLQYRDLASTAGTRVFTPWHL</sequence>
<comment type="similarity">
    <text evidence="2 7">Belongs to the UDP-glucose/GDP-mannose dehydrogenase family.</text>
</comment>
<dbReference type="InterPro" id="IPR014027">
    <property type="entry name" value="UDP-Glc/GDP-Man_DH_C"/>
</dbReference>
<evidence type="ECO:0000256" key="5">
    <source>
        <dbReference type="ARBA" id="ARBA00023027"/>
    </source>
</evidence>
<evidence type="ECO:0000256" key="9">
    <source>
        <dbReference type="PIRSR" id="PIRSR500134-2"/>
    </source>
</evidence>
<dbReference type="Pfam" id="PF03720">
    <property type="entry name" value="UDPG_MGDP_dh_C"/>
    <property type="match status" value="1"/>
</dbReference>
<evidence type="ECO:0000313" key="12">
    <source>
        <dbReference type="EMBL" id="QWG14620.1"/>
    </source>
</evidence>
<dbReference type="PANTHER" id="PTHR43750">
    <property type="entry name" value="UDP-GLUCOSE 6-DEHYDROGENASE TUAD"/>
    <property type="match status" value="1"/>
</dbReference>
<evidence type="ECO:0000256" key="2">
    <source>
        <dbReference type="ARBA" id="ARBA00006601"/>
    </source>
</evidence>
<keyword evidence="5 7" id="KW-0520">NAD</keyword>
<dbReference type="AlphaFoldDB" id="A0A975NGY2"/>
<dbReference type="InterPro" id="IPR017476">
    <property type="entry name" value="UDP-Glc/GDP-Man"/>
</dbReference>
<dbReference type="PIRSF" id="PIRSF000124">
    <property type="entry name" value="UDPglc_GDPman_dh"/>
    <property type="match status" value="1"/>
</dbReference>
<dbReference type="Pfam" id="PF03721">
    <property type="entry name" value="UDPG_MGDP_dh_N"/>
    <property type="match status" value="1"/>
</dbReference>
<dbReference type="Pfam" id="PF00984">
    <property type="entry name" value="UDPG_MGDP_dh"/>
    <property type="match status" value="1"/>
</dbReference>
<proteinExistence type="inferred from homology"/>
<dbReference type="RefSeq" id="WP_215623228.1">
    <property type="nucleotide sequence ID" value="NZ_CP076134.1"/>
</dbReference>
<dbReference type="SUPFAM" id="SSF51735">
    <property type="entry name" value="NAD(P)-binding Rossmann-fold domains"/>
    <property type="match status" value="1"/>
</dbReference>
<dbReference type="SUPFAM" id="SSF52413">
    <property type="entry name" value="UDP-glucose/GDP-mannose dehydrogenase C-terminal domain"/>
    <property type="match status" value="1"/>
</dbReference>
<dbReference type="PIRSF" id="PIRSF500134">
    <property type="entry name" value="UDPglc_DH_bac"/>
    <property type="match status" value="1"/>
</dbReference>
<organism evidence="12 13">
    <name type="scientific">Bradyrhizobium sediminis</name>
    <dbReference type="NCBI Taxonomy" id="2840469"/>
    <lineage>
        <taxon>Bacteria</taxon>
        <taxon>Pseudomonadati</taxon>
        <taxon>Pseudomonadota</taxon>
        <taxon>Alphaproteobacteria</taxon>
        <taxon>Hyphomicrobiales</taxon>
        <taxon>Nitrobacteraceae</taxon>
        <taxon>Bradyrhizobium</taxon>
    </lineage>
</organism>
<feature type="binding site" evidence="9">
    <location>
        <position position="330"/>
    </location>
    <ligand>
        <name>substrate</name>
    </ligand>
</feature>
<comment type="pathway">
    <text evidence="1">Nucleotide-sugar biosynthesis; UDP-alpha-D-glucuronate biosynthesis; UDP-alpha-D-glucuronate from UDP-alpha-D-glucose: step 1/1.</text>
</comment>
<feature type="domain" description="UDP-glucose/GDP-mannose dehydrogenase C-terminal" evidence="11">
    <location>
        <begin position="323"/>
        <end position="414"/>
    </location>
</feature>
<dbReference type="SMART" id="SM00984">
    <property type="entry name" value="UDPG_MGDP_dh_C"/>
    <property type="match status" value="1"/>
</dbReference>
<dbReference type="Gene3D" id="3.40.50.720">
    <property type="entry name" value="NAD(P)-binding Rossmann-like Domain"/>
    <property type="match status" value="2"/>
</dbReference>
<dbReference type="Proteomes" id="UP000680839">
    <property type="component" value="Chromosome"/>
</dbReference>
<dbReference type="EMBL" id="CP076134">
    <property type="protein sequence ID" value="QWG14620.1"/>
    <property type="molecule type" value="Genomic_DNA"/>
</dbReference>
<dbReference type="InterPro" id="IPR028357">
    <property type="entry name" value="UDPglc_DH_bac"/>
</dbReference>
<evidence type="ECO:0000256" key="10">
    <source>
        <dbReference type="PIRSR" id="PIRSR500134-3"/>
    </source>
</evidence>
<comment type="catalytic activity">
    <reaction evidence="6 7">
        <text>UDP-alpha-D-glucose + 2 NAD(+) + H2O = UDP-alpha-D-glucuronate + 2 NADH + 3 H(+)</text>
        <dbReference type="Rhea" id="RHEA:23596"/>
        <dbReference type="ChEBI" id="CHEBI:15377"/>
        <dbReference type="ChEBI" id="CHEBI:15378"/>
        <dbReference type="ChEBI" id="CHEBI:57540"/>
        <dbReference type="ChEBI" id="CHEBI:57945"/>
        <dbReference type="ChEBI" id="CHEBI:58052"/>
        <dbReference type="ChEBI" id="CHEBI:58885"/>
        <dbReference type="EC" id="1.1.1.22"/>
    </reaction>
</comment>
<accession>A0A975NGY2</accession>
<gene>
    <name evidence="12" type="ORF">KMZ29_08140</name>
</gene>
<dbReference type="PANTHER" id="PTHR43750:SF1">
    <property type="entry name" value="GDP-MANNOSE 6-DEHYDROGENASE"/>
    <property type="match status" value="1"/>
</dbReference>
<dbReference type="InterPro" id="IPR001732">
    <property type="entry name" value="UDP-Glc/GDP-Man_DH_N"/>
</dbReference>
<feature type="binding site" evidence="9">
    <location>
        <position position="269"/>
    </location>
    <ligand>
        <name>substrate</name>
    </ligand>
</feature>
<protein>
    <recommendedName>
        <fullName evidence="3 7">UDP-glucose 6-dehydrogenase</fullName>
        <ecNumber evidence="3 7">1.1.1.22</ecNumber>
    </recommendedName>
</protein>
<dbReference type="EC" id="1.1.1.22" evidence="3 7"/>
<evidence type="ECO:0000256" key="6">
    <source>
        <dbReference type="ARBA" id="ARBA00047473"/>
    </source>
</evidence>
<evidence type="ECO:0000259" key="11">
    <source>
        <dbReference type="SMART" id="SM00984"/>
    </source>
</evidence>
<dbReference type="GO" id="GO:0000271">
    <property type="term" value="P:polysaccharide biosynthetic process"/>
    <property type="evidence" value="ECO:0007669"/>
    <property type="project" value="InterPro"/>
</dbReference>